<comment type="caution">
    <text evidence="1">The sequence shown here is derived from an EMBL/GenBank/DDBJ whole genome shotgun (WGS) entry which is preliminary data.</text>
</comment>
<dbReference type="Proteomes" id="UP000291213">
    <property type="component" value="Unassembled WGS sequence"/>
</dbReference>
<proteinExistence type="predicted"/>
<gene>
    <name evidence="1" type="ORF">apy_09280</name>
</gene>
<evidence type="ECO:0000313" key="2">
    <source>
        <dbReference type="Proteomes" id="UP000291213"/>
    </source>
</evidence>
<name>A0A401H9X3_AERPX</name>
<reference evidence="1 2" key="1">
    <citation type="submission" date="2017-02" db="EMBL/GenBank/DDBJ databases">
        <title>isolation and characterization of a novel temperate virus Aeropyrum globular virus 1 infecting hyperthermophilic archaeon Aeropyrum.</title>
        <authorList>
            <person name="Yumiya M."/>
            <person name="Yoshida T."/>
            <person name="Sako Y."/>
        </authorList>
    </citation>
    <scope>NUCLEOTIDE SEQUENCE [LARGE SCALE GENOMIC DNA]</scope>
    <source>
        <strain evidence="1 2">YK1-12-2013</strain>
    </source>
</reference>
<evidence type="ECO:0000313" key="1">
    <source>
        <dbReference type="EMBL" id="GBF09203.1"/>
    </source>
</evidence>
<accession>A0A401H9X3</accession>
<dbReference type="Pfam" id="PF10061">
    <property type="entry name" value="DUF2299"/>
    <property type="match status" value="1"/>
</dbReference>
<organism evidence="1 2">
    <name type="scientific">Aeropyrum pernix</name>
    <dbReference type="NCBI Taxonomy" id="56636"/>
    <lineage>
        <taxon>Archaea</taxon>
        <taxon>Thermoproteota</taxon>
        <taxon>Thermoprotei</taxon>
        <taxon>Desulfurococcales</taxon>
        <taxon>Desulfurococcaceae</taxon>
        <taxon>Aeropyrum</taxon>
    </lineage>
</organism>
<dbReference type="InterPro" id="IPR018747">
    <property type="entry name" value="DUF2299"/>
</dbReference>
<protein>
    <recommendedName>
        <fullName evidence="3">DUF2299 domain-containing protein</fullName>
    </recommendedName>
</protein>
<dbReference type="RefSeq" id="WP_131160195.1">
    <property type="nucleotide sequence ID" value="NZ_BDMD01000048.1"/>
</dbReference>
<dbReference type="CDD" id="cd17510">
    <property type="entry name" value="T3SC_YbjN-like_2"/>
    <property type="match status" value="1"/>
</dbReference>
<evidence type="ECO:0008006" key="3">
    <source>
        <dbReference type="Google" id="ProtNLM"/>
    </source>
</evidence>
<sequence>MDEPLDLKNKILAWLADEFNVSVKSLPKNAPLDWAIKAETQAPVKVALVVQKPRGRDVVAVTIGIALSQKHREALSKLGPGAREEFAVSLVRDLIALCPHCRVIAQPNPGDLQTILISRELYSDSLTRQSLMDASVTLVNMFLVTVLKLNQLSQTVKAPSGVEEGYM</sequence>
<dbReference type="EMBL" id="BDMD01000048">
    <property type="protein sequence ID" value="GBF09203.1"/>
    <property type="molecule type" value="Genomic_DNA"/>
</dbReference>
<dbReference type="AlphaFoldDB" id="A0A401H9X3"/>
<dbReference type="OrthoDB" id="17336at2157"/>
<dbReference type="Gene3D" id="3.30.1460.10">
    <property type="match status" value="1"/>
</dbReference>